<organism evidence="4 5">
    <name type="scientific">Romanomermis culicivorax</name>
    <name type="common">Nematode worm</name>
    <dbReference type="NCBI Taxonomy" id="13658"/>
    <lineage>
        <taxon>Eukaryota</taxon>
        <taxon>Metazoa</taxon>
        <taxon>Ecdysozoa</taxon>
        <taxon>Nematoda</taxon>
        <taxon>Enoplea</taxon>
        <taxon>Dorylaimia</taxon>
        <taxon>Mermithida</taxon>
        <taxon>Mermithoidea</taxon>
        <taxon>Mermithidae</taxon>
        <taxon>Romanomermis</taxon>
    </lineage>
</organism>
<dbReference type="GO" id="GO:0016491">
    <property type="term" value="F:oxidoreductase activity"/>
    <property type="evidence" value="ECO:0007669"/>
    <property type="project" value="UniProtKB-KW"/>
</dbReference>
<dbReference type="PANTHER" id="PTHR43899:SF13">
    <property type="entry name" value="RH59310P"/>
    <property type="match status" value="1"/>
</dbReference>
<evidence type="ECO:0000256" key="3">
    <source>
        <dbReference type="SAM" id="Phobius"/>
    </source>
</evidence>
<evidence type="ECO:0000313" key="4">
    <source>
        <dbReference type="Proteomes" id="UP000887565"/>
    </source>
</evidence>
<dbReference type="InterPro" id="IPR002347">
    <property type="entry name" value="SDR_fam"/>
</dbReference>
<dbReference type="SUPFAM" id="SSF51735">
    <property type="entry name" value="NAD(P)-binding Rossmann-fold domains"/>
    <property type="match status" value="1"/>
</dbReference>
<comment type="similarity">
    <text evidence="1">Belongs to the short-chain dehydrogenases/reductases (SDR) family.</text>
</comment>
<keyword evidence="3" id="KW-1133">Transmembrane helix</keyword>
<name>A0A915IH07_ROMCU</name>
<dbReference type="Proteomes" id="UP000887565">
    <property type="component" value="Unplaced"/>
</dbReference>
<proteinExistence type="inferred from homology"/>
<feature type="transmembrane region" description="Helical" evidence="3">
    <location>
        <begin position="12"/>
        <end position="33"/>
    </location>
</feature>
<reference evidence="5" key="1">
    <citation type="submission" date="2022-11" db="UniProtKB">
        <authorList>
            <consortium name="WormBaseParasite"/>
        </authorList>
    </citation>
    <scope>IDENTIFICATION</scope>
</reference>
<dbReference type="InterPro" id="IPR036291">
    <property type="entry name" value="NAD(P)-bd_dom_sf"/>
</dbReference>
<accession>A0A915IH07</accession>
<keyword evidence="3" id="KW-0812">Transmembrane</keyword>
<evidence type="ECO:0000256" key="1">
    <source>
        <dbReference type="ARBA" id="ARBA00006484"/>
    </source>
</evidence>
<protein>
    <submittedName>
        <fullName evidence="5">Uncharacterized protein</fullName>
    </submittedName>
</protein>
<keyword evidence="4" id="KW-1185">Reference proteome</keyword>
<keyword evidence="3" id="KW-0472">Membrane</keyword>
<dbReference type="InterPro" id="IPR051019">
    <property type="entry name" value="VLCFA-Steroid_DH"/>
</dbReference>
<dbReference type="WBParaSite" id="nRc.2.0.1.t12626-RA">
    <property type="protein sequence ID" value="nRc.2.0.1.t12626-RA"/>
    <property type="gene ID" value="nRc.2.0.1.g12626"/>
</dbReference>
<sequence>MLLNLCTNCSTLAELLLFCVISIFLLKLLYFCLHEFYIHVIGSLTLNSRLKNYGEWAVVTGCTRGLGVEYCQQLAKLGINLALLARNETLVKKQAQELEKSYGIKTCCIIVDFDSIDEKSMNQVFEALKDKDVGILVNNAGVMYEFPDVLHNIDDQVLKRISNVNVTWPIRLCHYLVKEKMLDKKKGLIVFMSSAAGKRRTPLLTAYGASKGLLLSLLLPEFVHDLVAKYWQLHLRDQRQN</sequence>
<dbReference type="AlphaFoldDB" id="A0A915IH07"/>
<dbReference type="PIRSF" id="PIRSF000126">
    <property type="entry name" value="11-beta-HSD1"/>
    <property type="match status" value="1"/>
</dbReference>
<dbReference type="PRINTS" id="PR00081">
    <property type="entry name" value="GDHRDH"/>
</dbReference>
<dbReference type="PANTHER" id="PTHR43899">
    <property type="entry name" value="RH59310P"/>
    <property type="match status" value="1"/>
</dbReference>
<dbReference type="Pfam" id="PF00106">
    <property type="entry name" value="adh_short"/>
    <property type="match status" value="1"/>
</dbReference>
<evidence type="ECO:0000256" key="2">
    <source>
        <dbReference type="ARBA" id="ARBA00023002"/>
    </source>
</evidence>
<keyword evidence="2" id="KW-0560">Oxidoreductase</keyword>
<evidence type="ECO:0000313" key="5">
    <source>
        <dbReference type="WBParaSite" id="nRc.2.0.1.t12626-RA"/>
    </source>
</evidence>
<dbReference type="Gene3D" id="3.40.50.720">
    <property type="entry name" value="NAD(P)-binding Rossmann-like Domain"/>
    <property type="match status" value="1"/>
</dbReference>